<organism evidence="1 2">
    <name type="scientific">Dokdonia ponticola</name>
    <dbReference type="NCBI Taxonomy" id="2041041"/>
    <lineage>
        <taxon>Bacteria</taxon>
        <taxon>Pseudomonadati</taxon>
        <taxon>Bacteroidota</taxon>
        <taxon>Flavobacteriia</taxon>
        <taxon>Flavobacteriales</taxon>
        <taxon>Flavobacteriaceae</taxon>
        <taxon>Dokdonia</taxon>
    </lineage>
</organism>
<sequence length="109" mass="12875">MKNLQKDSIKKLMDQAVLINQGCKESCFDFQIMTSTFHKDTLILRWVEVDISDVERPVQCYRYRCFNIDGSAQNCSIYYANQVEANAFFKSLIAYPTQEFTNYKNKRYV</sequence>
<gene>
    <name evidence="1" type="ORF">ACFO3O_22180</name>
</gene>
<reference evidence="2" key="1">
    <citation type="journal article" date="2019" name="Int. J. Syst. Evol. Microbiol.">
        <title>The Global Catalogue of Microorganisms (GCM) 10K type strain sequencing project: providing services to taxonomists for standard genome sequencing and annotation.</title>
        <authorList>
            <consortium name="The Broad Institute Genomics Platform"/>
            <consortium name="The Broad Institute Genome Sequencing Center for Infectious Disease"/>
            <person name="Wu L."/>
            <person name="Ma J."/>
        </authorList>
    </citation>
    <scope>NUCLEOTIDE SEQUENCE [LARGE SCALE GENOMIC DNA]</scope>
    <source>
        <strain evidence="2">YJ-61-S</strain>
    </source>
</reference>
<protein>
    <submittedName>
        <fullName evidence="1">Uncharacterized protein</fullName>
    </submittedName>
</protein>
<keyword evidence="2" id="KW-1185">Reference proteome</keyword>
<proteinExistence type="predicted"/>
<evidence type="ECO:0000313" key="1">
    <source>
        <dbReference type="EMBL" id="MFC4636629.1"/>
    </source>
</evidence>
<accession>A0ABV9I2S9</accession>
<dbReference type="Proteomes" id="UP001596043">
    <property type="component" value="Unassembled WGS sequence"/>
</dbReference>
<name>A0ABV9I2S9_9FLAO</name>
<dbReference type="EMBL" id="JBHSFV010000025">
    <property type="protein sequence ID" value="MFC4636629.1"/>
    <property type="molecule type" value="Genomic_DNA"/>
</dbReference>
<dbReference type="RefSeq" id="WP_379983003.1">
    <property type="nucleotide sequence ID" value="NZ_JBHSFV010000025.1"/>
</dbReference>
<evidence type="ECO:0000313" key="2">
    <source>
        <dbReference type="Proteomes" id="UP001596043"/>
    </source>
</evidence>
<comment type="caution">
    <text evidence="1">The sequence shown here is derived from an EMBL/GenBank/DDBJ whole genome shotgun (WGS) entry which is preliminary data.</text>
</comment>